<organism evidence="2 3">
    <name type="scientific">Dufourea novaeangliae</name>
    <name type="common">Sweat bee</name>
    <dbReference type="NCBI Taxonomy" id="178035"/>
    <lineage>
        <taxon>Eukaryota</taxon>
        <taxon>Metazoa</taxon>
        <taxon>Ecdysozoa</taxon>
        <taxon>Arthropoda</taxon>
        <taxon>Hexapoda</taxon>
        <taxon>Insecta</taxon>
        <taxon>Pterygota</taxon>
        <taxon>Neoptera</taxon>
        <taxon>Endopterygota</taxon>
        <taxon>Hymenoptera</taxon>
        <taxon>Apocrita</taxon>
        <taxon>Aculeata</taxon>
        <taxon>Apoidea</taxon>
        <taxon>Anthophila</taxon>
        <taxon>Halictidae</taxon>
        <taxon>Rophitinae</taxon>
        <taxon>Dufourea</taxon>
    </lineage>
</organism>
<evidence type="ECO:0000313" key="2">
    <source>
        <dbReference type="EMBL" id="KZC12479.1"/>
    </source>
</evidence>
<protein>
    <recommendedName>
        <fullName evidence="1">CHK kinase-like domain-containing protein</fullName>
    </recommendedName>
</protein>
<reference evidence="2 3" key="1">
    <citation type="submission" date="2015-07" db="EMBL/GenBank/DDBJ databases">
        <title>The genome of Dufourea novaeangliae.</title>
        <authorList>
            <person name="Pan H."/>
            <person name="Kapheim K."/>
        </authorList>
    </citation>
    <scope>NUCLEOTIDE SEQUENCE [LARGE SCALE GENOMIC DNA]</scope>
    <source>
        <strain evidence="2">0120121106</strain>
        <tissue evidence="2">Whole body</tissue>
    </source>
</reference>
<dbReference type="InterPro" id="IPR004119">
    <property type="entry name" value="EcKL"/>
</dbReference>
<evidence type="ECO:0000313" key="3">
    <source>
        <dbReference type="Proteomes" id="UP000076502"/>
    </source>
</evidence>
<dbReference type="SMART" id="SM00587">
    <property type="entry name" value="CHK"/>
    <property type="match status" value="1"/>
</dbReference>
<dbReference type="Gene3D" id="3.90.1200.10">
    <property type="match status" value="1"/>
</dbReference>
<dbReference type="PANTHER" id="PTHR11012:SF59">
    <property type="entry name" value="CHK KINASE-LIKE DOMAIN-CONTAINING PROTEIN-RELATED"/>
    <property type="match status" value="1"/>
</dbReference>
<dbReference type="Proteomes" id="UP000076502">
    <property type="component" value="Unassembled WGS sequence"/>
</dbReference>
<dbReference type="OMA" id="CCVDVMN"/>
<feature type="domain" description="CHK kinase-like" evidence="1">
    <location>
        <begin position="146"/>
        <end position="347"/>
    </location>
</feature>
<proteinExistence type="predicted"/>
<dbReference type="SUPFAM" id="SSF56112">
    <property type="entry name" value="Protein kinase-like (PK-like)"/>
    <property type="match status" value="1"/>
</dbReference>
<gene>
    <name evidence="2" type="ORF">WN55_04017</name>
</gene>
<dbReference type="Pfam" id="PF02958">
    <property type="entry name" value="EcKL"/>
    <property type="match status" value="1"/>
</dbReference>
<evidence type="ECO:0000259" key="1">
    <source>
        <dbReference type="SMART" id="SM00587"/>
    </source>
</evidence>
<keyword evidence="3" id="KW-1185">Reference proteome</keyword>
<accession>A0A154PKT0</accession>
<dbReference type="InterPro" id="IPR015897">
    <property type="entry name" value="CHK_kinase-like"/>
</dbReference>
<dbReference type="OrthoDB" id="190089at2759"/>
<dbReference type="PANTHER" id="PTHR11012">
    <property type="entry name" value="PROTEIN KINASE-LIKE DOMAIN-CONTAINING"/>
    <property type="match status" value="1"/>
</dbReference>
<sequence length="446" mass="51637">MATISADPGCVRLTDSKSQICPVGDEPAVVLTDFDINRIVERHRGSNNFRILRWSLDSLGETNGYLGSYYTLSVTVRIGEEKSKRELKFFAKTPPPSTSPQYDFLVRYDTFNKEMAVYSELVPRMGTGSGPKWLPDYYLGKNNTIMVMEDAKESGYITPDKFVPLDEEHCVWMVKMLSTFHSRSLIFDEKLRRASGQTIHDLYGHLLVEVAFIENDTMARKYLLSGIKGASAMVDLMEGLSDDQRTSVKDRIARWIVKLPRLLESSRKFRNLICHRDIWVNNIMFRRDSTGRPTGCYLIDYQFLRYSPPALDFIFSLYLNTDRAIRNRLYDTFVDIYWDTMTSELKSEGLDVEECLPRSEFVESCEEIRDLALTYCIANMQIMLLTKDAVEQYFVGSTEELQYVLYGDRRTELVLSQCRSMRAYQTRIIEILEEIKDRLPDNPPNC</sequence>
<name>A0A154PKT0_DUFNO</name>
<dbReference type="EMBL" id="KQ434948">
    <property type="protein sequence ID" value="KZC12479.1"/>
    <property type="molecule type" value="Genomic_DNA"/>
</dbReference>
<dbReference type="InterPro" id="IPR011009">
    <property type="entry name" value="Kinase-like_dom_sf"/>
</dbReference>
<dbReference type="AlphaFoldDB" id="A0A154PKT0"/>